<dbReference type="RefSeq" id="WP_343755914.1">
    <property type="nucleotide sequence ID" value="NZ_BAAADB010000004.1"/>
</dbReference>
<dbReference type="SUPFAM" id="SSF55785">
    <property type="entry name" value="PYP-like sensor domain (PAS domain)"/>
    <property type="match status" value="3"/>
</dbReference>
<dbReference type="InterPro" id="IPR001633">
    <property type="entry name" value="EAL_dom"/>
</dbReference>
<dbReference type="CDD" id="cd01949">
    <property type="entry name" value="GGDEF"/>
    <property type="match status" value="1"/>
</dbReference>
<dbReference type="InterPro" id="IPR000014">
    <property type="entry name" value="PAS"/>
</dbReference>
<dbReference type="InterPro" id="IPR043128">
    <property type="entry name" value="Rev_trsase/Diguanyl_cyclase"/>
</dbReference>
<dbReference type="InterPro" id="IPR000160">
    <property type="entry name" value="GGDEF_dom"/>
</dbReference>
<feature type="domain" description="GGDEF" evidence="3">
    <location>
        <begin position="588"/>
        <end position="718"/>
    </location>
</feature>
<evidence type="ECO:0000259" key="1">
    <source>
        <dbReference type="PROSITE" id="PS50112"/>
    </source>
</evidence>
<reference evidence="4 5" key="1">
    <citation type="journal article" date="2019" name="Int. J. Syst. Evol. Microbiol.">
        <title>The Global Catalogue of Microorganisms (GCM) 10K type strain sequencing project: providing services to taxonomists for standard genome sequencing and annotation.</title>
        <authorList>
            <consortium name="The Broad Institute Genomics Platform"/>
            <consortium name="The Broad Institute Genome Sequencing Center for Infectious Disease"/>
            <person name="Wu L."/>
            <person name="Ma J."/>
        </authorList>
    </citation>
    <scope>NUCLEOTIDE SEQUENCE [LARGE SCALE GENOMIC DNA]</scope>
    <source>
        <strain evidence="4 5">JCM 14368</strain>
    </source>
</reference>
<feature type="domain" description="PAS" evidence="1">
    <location>
        <begin position="15"/>
        <end position="68"/>
    </location>
</feature>
<dbReference type="Gene3D" id="3.30.70.270">
    <property type="match status" value="1"/>
</dbReference>
<dbReference type="EMBL" id="BAAADB010000004">
    <property type="protein sequence ID" value="GAA0501343.1"/>
    <property type="molecule type" value="Genomic_DNA"/>
</dbReference>
<dbReference type="PANTHER" id="PTHR44757">
    <property type="entry name" value="DIGUANYLATE CYCLASE DGCP"/>
    <property type="match status" value="1"/>
</dbReference>
<dbReference type="SMART" id="SM00052">
    <property type="entry name" value="EAL"/>
    <property type="match status" value="1"/>
</dbReference>
<dbReference type="CDD" id="cd00130">
    <property type="entry name" value="PAS"/>
    <property type="match status" value="1"/>
</dbReference>
<dbReference type="PROSITE" id="PS50883">
    <property type="entry name" value="EAL"/>
    <property type="match status" value="1"/>
</dbReference>
<dbReference type="InterPro" id="IPR035919">
    <property type="entry name" value="EAL_sf"/>
</dbReference>
<accession>A0ABN1BMR8</accession>
<dbReference type="NCBIfam" id="TIGR00229">
    <property type="entry name" value="sensory_box"/>
    <property type="match status" value="1"/>
</dbReference>
<evidence type="ECO:0000259" key="3">
    <source>
        <dbReference type="PROSITE" id="PS50887"/>
    </source>
</evidence>
<dbReference type="Proteomes" id="UP001500191">
    <property type="component" value="Unassembled WGS sequence"/>
</dbReference>
<evidence type="ECO:0000313" key="4">
    <source>
        <dbReference type="EMBL" id="GAA0501343.1"/>
    </source>
</evidence>
<dbReference type="SMART" id="SM00267">
    <property type="entry name" value="GGDEF"/>
    <property type="match status" value="1"/>
</dbReference>
<dbReference type="CDD" id="cd01948">
    <property type="entry name" value="EAL"/>
    <property type="match status" value="1"/>
</dbReference>
<dbReference type="InterPro" id="IPR029787">
    <property type="entry name" value="Nucleotide_cyclase"/>
</dbReference>
<evidence type="ECO:0000313" key="5">
    <source>
        <dbReference type="Proteomes" id="UP001500191"/>
    </source>
</evidence>
<evidence type="ECO:0000259" key="2">
    <source>
        <dbReference type="PROSITE" id="PS50883"/>
    </source>
</evidence>
<dbReference type="Pfam" id="PF00990">
    <property type="entry name" value="GGDEF"/>
    <property type="match status" value="1"/>
</dbReference>
<evidence type="ECO:0008006" key="6">
    <source>
        <dbReference type="Google" id="ProtNLM"/>
    </source>
</evidence>
<dbReference type="SUPFAM" id="SSF141868">
    <property type="entry name" value="EAL domain-like"/>
    <property type="match status" value="1"/>
</dbReference>
<dbReference type="Pfam" id="PF08448">
    <property type="entry name" value="PAS_4"/>
    <property type="match status" value="1"/>
</dbReference>
<dbReference type="NCBIfam" id="TIGR00254">
    <property type="entry name" value="GGDEF"/>
    <property type="match status" value="1"/>
</dbReference>
<dbReference type="InterPro" id="IPR013656">
    <property type="entry name" value="PAS_4"/>
</dbReference>
<dbReference type="SUPFAM" id="SSF55073">
    <property type="entry name" value="Nucleotide cyclase"/>
    <property type="match status" value="1"/>
</dbReference>
<dbReference type="SUPFAM" id="SSF55781">
    <property type="entry name" value="GAF domain-like"/>
    <property type="match status" value="1"/>
</dbReference>
<gene>
    <name evidence="4" type="ORF">GCM10008937_06000</name>
</gene>
<dbReference type="Gene3D" id="3.30.450.20">
    <property type="entry name" value="PAS domain"/>
    <property type="match status" value="3"/>
</dbReference>
<dbReference type="Pfam" id="PF00563">
    <property type="entry name" value="EAL"/>
    <property type="match status" value="1"/>
</dbReference>
<dbReference type="PROSITE" id="PS50887">
    <property type="entry name" value="GGDEF"/>
    <property type="match status" value="1"/>
</dbReference>
<proteinExistence type="predicted"/>
<dbReference type="PANTHER" id="PTHR44757:SF2">
    <property type="entry name" value="BIOFILM ARCHITECTURE MAINTENANCE PROTEIN MBAA"/>
    <property type="match status" value="1"/>
</dbReference>
<dbReference type="PROSITE" id="PS50112">
    <property type="entry name" value="PAS"/>
    <property type="match status" value="1"/>
</dbReference>
<dbReference type="InterPro" id="IPR035965">
    <property type="entry name" value="PAS-like_dom_sf"/>
</dbReference>
<dbReference type="Gene3D" id="3.20.20.450">
    <property type="entry name" value="EAL domain"/>
    <property type="match status" value="1"/>
</dbReference>
<comment type="caution">
    <text evidence="4">The sequence shown here is derived from an EMBL/GenBank/DDBJ whole genome shotgun (WGS) entry which is preliminary data.</text>
</comment>
<keyword evidence="5" id="KW-1185">Reference proteome</keyword>
<organism evidence="4 5">
    <name type="scientific">Deinococcus depolymerans</name>
    <dbReference type="NCBI Taxonomy" id="392408"/>
    <lineage>
        <taxon>Bacteria</taxon>
        <taxon>Thermotogati</taxon>
        <taxon>Deinococcota</taxon>
        <taxon>Deinococci</taxon>
        <taxon>Deinococcales</taxon>
        <taxon>Deinococcaceae</taxon>
        <taxon>Deinococcus</taxon>
    </lineage>
</organism>
<sequence>MSQAGSAEQPADGAAADEVLRVLSASAAALLTADACGHLLSVTPALLQWLGHTEDTLSGQPLADLVAPAHHGRLDALLAGTSRRPDDPVSTDLDLRRADGRWAAAQVRALPLPHPPRATLLVVLSAPGLTPPGIPDSVDLYRELVDHLPIDVVLFDPQGRYLYCNPAAIRDPAIRAAVVGLTNPEYAVWRGHPAGLAHERVGRFREAATQRRAVQWEEVLRVGTEDRVFRRAYWPVFNPDGTLRLMIGHGTDVTRSVEQGQRMTLLETMVATSVDPLLLLDARPGPAYLTVTYGNPALYALLRQQGLQELPTMPLPDWPLGDGNRVTIRAMLAHLHPREPHREVLYLPDAHQWLEVNASPILAADGQCSHWAINLRDVSDSERATQVQTHVASANRLALGGHPLEESAEALLGGIEPLNPGWKVALVVAHPDSGLQVVGEVNPTFRQTVTGVPSMHLQEVWGHADPDRAGLSMNIPDLLAFDSPFPVARAIAPLLGVRTLAQLPLYGRDGQLLGVLLAAHADPRQWMEPLTDALRLRVPAASMLVERHLQQQRLSKLAFTDALTGLMNRVTLGEQLDRLLRAAERDGNRLAFGLMDLDRFKFLNDGYGHLVGDRLLQQLARRLERVCGAYGVPALARMGGDEFAVVVPADRQPDLTGALNTVFDQPFDTGSGAVLMQASLGWSVYPDTAHNASELHQQADAAMYTAKRRQLFAQVFEAGARTGRQTLTLETALRESLRDGDFHLVFQPQVSVRSGALVGAEALLRWTHPVLGAVPPDQFIPVAEMSGLMGSLGVWVLRGACEEAARWTGVCVSVNVSSVQLSTPDFAAQVRAALSHSGLDPHRLVLEVTETGLIDNPARTRETLQTLRDDGVRISIDDFGTGYSSLVSVRTLPVDELKIDRSFIRDLGQDTQAGRESRAIVSASVLMAHAMGIAVVAEGVETPGQAAQLAELGCDLMQGWLYAPGLSAEQFSAWQAQWSGTPSTT</sequence>
<protein>
    <recommendedName>
        <fullName evidence="6">EAL domain-containing protein</fullName>
    </recommendedName>
</protein>
<name>A0ABN1BMR8_9DEIO</name>
<feature type="domain" description="EAL" evidence="2">
    <location>
        <begin position="726"/>
        <end position="979"/>
    </location>
</feature>
<dbReference type="InterPro" id="IPR052155">
    <property type="entry name" value="Biofilm_reg_signaling"/>
</dbReference>